<protein>
    <recommendedName>
        <fullName evidence="3">Acetolactate synthase</fullName>
    </recommendedName>
</protein>
<dbReference type="InterPro" id="IPR045865">
    <property type="entry name" value="ACT-like_dom_sf"/>
</dbReference>
<proteinExistence type="predicted"/>
<reference evidence="1 2" key="1">
    <citation type="journal article" date="2010" name="Stand. Genomic Sci.">
        <title>Permanent draft genome sequence of Dethiosulfovibrio peptidovorans type strain (SEBR 4207).</title>
        <authorList>
            <person name="Labutti K."/>
            <person name="Mayilraj S."/>
            <person name="Clum A."/>
            <person name="Lucas S."/>
            <person name="Glavina Del Rio T."/>
            <person name="Nolan M."/>
            <person name="Tice H."/>
            <person name="Cheng J.F."/>
            <person name="Pitluck S."/>
            <person name="Liolios K."/>
            <person name="Ivanova N."/>
            <person name="Mavromatis K."/>
            <person name="Mikhailova N."/>
            <person name="Pati A."/>
            <person name="Goodwin L."/>
            <person name="Chen A."/>
            <person name="Palaniappan K."/>
            <person name="Land M."/>
            <person name="Hauser L."/>
            <person name="Chang Y.J."/>
            <person name="Jeffries C.D."/>
            <person name="Rohde M."/>
            <person name="Spring S."/>
            <person name="Goker M."/>
            <person name="Woyke T."/>
            <person name="Bristow J."/>
            <person name="Eisen J.A."/>
            <person name="Markowitz V."/>
            <person name="Hugenholtz P."/>
            <person name="Kyrpides N.C."/>
            <person name="Klenk H.P."/>
            <person name="Lapidus A."/>
        </authorList>
    </citation>
    <scope>NUCLEOTIDE SEQUENCE [LARGE SCALE GENOMIC DNA]</scope>
    <source>
        <strain evidence="1 2">DSM 11002</strain>
    </source>
</reference>
<dbReference type="Pfam" id="PF13710">
    <property type="entry name" value="ACT_5"/>
    <property type="match status" value="1"/>
</dbReference>
<accession>D2Z7H0</accession>
<dbReference type="Gene3D" id="3.30.70.260">
    <property type="match status" value="1"/>
</dbReference>
<dbReference type="SUPFAM" id="SSF55021">
    <property type="entry name" value="ACT-like"/>
    <property type="match status" value="1"/>
</dbReference>
<evidence type="ECO:0008006" key="3">
    <source>
        <dbReference type="Google" id="ProtNLM"/>
    </source>
</evidence>
<name>D2Z7H0_9BACT</name>
<dbReference type="OrthoDB" id="9787365at2"/>
<dbReference type="RefSeq" id="WP_005660811.1">
    <property type="nucleotide sequence ID" value="NZ_ABTR02000001.1"/>
</dbReference>
<dbReference type="Proteomes" id="UP000006427">
    <property type="component" value="Unassembled WGS sequence"/>
</dbReference>
<keyword evidence="2" id="KW-1185">Reference proteome</keyword>
<dbReference type="AlphaFoldDB" id="D2Z7H0"/>
<evidence type="ECO:0000313" key="1">
    <source>
        <dbReference type="EMBL" id="EFC91417.1"/>
    </source>
</evidence>
<dbReference type="STRING" id="469381.Dpep_1391"/>
<gene>
    <name evidence="1" type="ORF">Dpep_1391</name>
</gene>
<dbReference type="EMBL" id="ABTR02000001">
    <property type="protein sequence ID" value="EFC91417.1"/>
    <property type="molecule type" value="Genomic_DNA"/>
</dbReference>
<sequence length="89" mass="10372">MYRRIGVLAQDEPGTMVRIASMVLRRGYDLVSFSAERGREDGLCWCRLEVAEGQERCDRMILQLRRLMETVEVVLFEGASDFERERRSA</sequence>
<organism evidence="1 2">
    <name type="scientific">Dethiosulfovibrio peptidovorans DSM 11002</name>
    <dbReference type="NCBI Taxonomy" id="469381"/>
    <lineage>
        <taxon>Bacteria</taxon>
        <taxon>Thermotogati</taxon>
        <taxon>Synergistota</taxon>
        <taxon>Synergistia</taxon>
        <taxon>Synergistales</taxon>
        <taxon>Dethiosulfovibrionaceae</taxon>
        <taxon>Dethiosulfovibrio</taxon>
    </lineage>
</organism>
<comment type="caution">
    <text evidence="1">The sequence shown here is derived from an EMBL/GenBank/DDBJ whole genome shotgun (WGS) entry which is preliminary data.</text>
</comment>
<dbReference type="eggNOG" id="COG0440">
    <property type="taxonomic scope" value="Bacteria"/>
</dbReference>
<evidence type="ECO:0000313" key="2">
    <source>
        <dbReference type="Proteomes" id="UP000006427"/>
    </source>
</evidence>
<dbReference type="PaxDb" id="469381-Dpep_1391"/>